<dbReference type="PANTHER" id="PTHR40124">
    <property type="match status" value="1"/>
</dbReference>
<dbReference type="PANTHER" id="PTHR40124:SF1">
    <property type="entry name" value="DISAGGREGATASE RELATED REPEAT PROTEIN"/>
    <property type="match status" value="1"/>
</dbReference>
<keyword evidence="3" id="KW-1185">Reference proteome</keyword>
<dbReference type="AlphaFoldDB" id="A0A9W7ZZK0"/>
<feature type="domain" description="Polysaccharide lyase 14" evidence="1">
    <location>
        <begin position="174"/>
        <end position="320"/>
    </location>
</feature>
<reference evidence="2" key="1">
    <citation type="submission" date="2022-07" db="EMBL/GenBank/DDBJ databases">
        <title>Phylogenomic reconstructions and comparative analyses of Kickxellomycotina fungi.</title>
        <authorList>
            <person name="Reynolds N.K."/>
            <person name="Stajich J.E."/>
            <person name="Barry K."/>
            <person name="Grigoriev I.V."/>
            <person name="Crous P."/>
            <person name="Smith M.E."/>
        </authorList>
    </citation>
    <scope>NUCLEOTIDE SEQUENCE</scope>
    <source>
        <strain evidence="2">NBRC 100468</strain>
    </source>
</reference>
<evidence type="ECO:0000259" key="1">
    <source>
        <dbReference type="Pfam" id="PF21294"/>
    </source>
</evidence>
<dbReference type="Gene3D" id="2.60.120.200">
    <property type="match status" value="1"/>
</dbReference>
<comment type="caution">
    <text evidence="2">The sequence shown here is derived from an EMBL/GenBank/DDBJ whole genome shotgun (WGS) entry which is preliminary data.</text>
</comment>
<dbReference type="EMBL" id="JANBPU010000068">
    <property type="protein sequence ID" value="KAJ1917571.1"/>
    <property type="molecule type" value="Genomic_DNA"/>
</dbReference>
<evidence type="ECO:0000313" key="3">
    <source>
        <dbReference type="Proteomes" id="UP001150538"/>
    </source>
</evidence>
<dbReference type="Proteomes" id="UP001150538">
    <property type="component" value="Unassembled WGS sequence"/>
</dbReference>
<accession>A0A9W7ZZK0</accession>
<protein>
    <recommendedName>
        <fullName evidence="1">Polysaccharide lyase 14 domain-containing protein</fullName>
    </recommendedName>
</protein>
<organism evidence="2 3">
    <name type="scientific">Mycoemilia scoparia</name>
    <dbReference type="NCBI Taxonomy" id="417184"/>
    <lineage>
        <taxon>Eukaryota</taxon>
        <taxon>Fungi</taxon>
        <taxon>Fungi incertae sedis</taxon>
        <taxon>Zoopagomycota</taxon>
        <taxon>Kickxellomycotina</taxon>
        <taxon>Kickxellomycetes</taxon>
        <taxon>Kickxellales</taxon>
        <taxon>Kickxellaceae</taxon>
        <taxon>Mycoemilia</taxon>
    </lineage>
</organism>
<gene>
    <name evidence="2" type="ORF">H4219_003134</name>
</gene>
<dbReference type="InterPro" id="IPR048958">
    <property type="entry name" value="Polysacc_lyase_14"/>
</dbReference>
<dbReference type="OrthoDB" id="10069995at2759"/>
<feature type="domain" description="Polysaccharide lyase 14" evidence="1">
    <location>
        <begin position="84"/>
        <end position="163"/>
    </location>
</feature>
<evidence type="ECO:0000313" key="2">
    <source>
        <dbReference type="EMBL" id="KAJ1917571.1"/>
    </source>
</evidence>
<proteinExistence type="predicted"/>
<dbReference type="Pfam" id="PF21294">
    <property type="entry name" value="Polysacc_lyase_14"/>
    <property type="match status" value="2"/>
</dbReference>
<name>A0A9W7ZZK0_9FUNG</name>
<sequence length="330" mass="35895">MIVAHEGEVPTNARNPYHRRNKYIHFRREEPTEPGNGGDGGDTPGSFVLESITSVDDLKKMNLQFTWGEENCEFIDDPVSSGGGGKVLNVKIAAGSYARGNTIDKDAPKGGVGFYADPLDSEQYRGKAGVVFTFEYDILFPEGFDWVRGGKIPGQYGGTGGNGIMVQKRGEDGGGSDKDNKSCSGGDHRGGCFSARHMWRAEGGSEAYMYVPSKKQGQAYKDAAGKYFDQPRGDSLMRGAYKFTAGKWATIKQSIVINTGEESNGKFIVSYDGQEVINIQDMYWGPDGTVVSGIMFHVFFGGGEPSFATEKDQNILFKNFKYSATTSGEN</sequence>